<dbReference type="Proteomes" id="UP000273675">
    <property type="component" value="Unassembled WGS sequence"/>
</dbReference>
<evidence type="ECO:0000313" key="2">
    <source>
        <dbReference type="Proteomes" id="UP000273675"/>
    </source>
</evidence>
<gene>
    <name evidence="1" type="ORF">C7435_1723</name>
</gene>
<accession>A0A495DF26</accession>
<dbReference type="AlphaFoldDB" id="A0A495DF26"/>
<organism evidence="1 2">
    <name type="scientific">Maricaulis maris</name>
    <dbReference type="NCBI Taxonomy" id="74318"/>
    <lineage>
        <taxon>Bacteria</taxon>
        <taxon>Pseudomonadati</taxon>
        <taxon>Pseudomonadota</taxon>
        <taxon>Alphaproteobacteria</taxon>
        <taxon>Maricaulales</taxon>
        <taxon>Maricaulaceae</taxon>
        <taxon>Maricaulis</taxon>
    </lineage>
</organism>
<proteinExistence type="predicted"/>
<name>A0A495DF26_9PROT</name>
<dbReference type="OrthoDB" id="8478731at2"/>
<reference evidence="1 2" key="1">
    <citation type="submission" date="2018-10" db="EMBL/GenBank/DDBJ databases">
        <title>Genomic Encyclopedia of Type Strains, Phase IV (KMG-IV): sequencing the most valuable type-strain genomes for metagenomic binning, comparative biology and taxonomic classification.</title>
        <authorList>
            <person name="Goeker M."/>
        </authorList>
    </citation>
    <scope>NUCLEOTIDE SEQUENCE [LARGE SCALE GENOMIC DNA]</scope>
    <source>
        <strain evidence="1 2">DSM 4734</strain>
    </source>
</reference>
<protein>
    <submittedName>
        <fullName evidence="1">Uncharacterized protein</fullName>
    </submittedName>
</protein>
<dbReference type="EMBL" id="RBIM01000003">
    <property type="protein sequence ID" value="RKR00515.1"/>
    <property type="molecule type" value="Genomic_DNA"/>
</dbReference>
<comment type="caution">
    <text evidence="1">The sequence shown here is derived from an EMBL/GenBank/DDBJ whole genome shotgun (WGS) entry which is preliminary data.</text>
</comment>
<sequence length="542" mass="57104">MISRASLLAALLGGTAAAQNPIEVERLDALDPLEVSLTNRGLGDRLWAGTSRDMAEAVLSRLPASDGPGYASEALADTARLILLTGGQPPAGGRGDARLAELRVDRLLAAGGVHDAFDLLERTPTVNRRPELARWHAELGFAVGEPERACQTANALIENRDAPEWLRRRAFCLALDGQGAAAELTAELARSGSDDDDFDARLFSITLDTPVADSVAPADSGLDFAMARYLVDPEADTPAIAATAPGWLRSLGHTPDFEPVPVGDVKAALEAALALTGRERHHALEEILAQGGDREIAGLALGHMLADTSDAARFIHVARHHGREVDTLPLTEATLAHGYDIALAAVIVGDLRAAARWRDGLVDGPPHRPSPAALAGQPIVETADGQLIYADGTPVDAEMPEWVPPSPRRMVTLDLALAVARDALSGGNIDAVLAAWIESQGDDALDVQLALAELGARLPGDMRLTVLGQAGIATVTEWSSMEMAMRASANAETAMLAITLLNRPETATDPVVFSRAIAALEAAGLRRQALALVLERIVARAR</sequence>
<evidence type="ECO:0000313" key="1">
    <source>
        <dbReference type="EMBL" id="RKR00515.1"/>
    </source>
</evidence>